<gene>
    <name evidence="2" type="ORF">ASJ35_17055</name>
    <name evidence="3" type="ORF">GMD59_15050</name>
</gene>
<accession>A0A0W7TLV5</accession>
<protein>
    <submittedName>
        <fullName evidence="2">Uncharacterized protein</fullName>
    </submittedName>
</protein>
<evidence type="ECO:0000313" key="2">
    <source>
        <dbReference type="EMBL" id="KUE74826.1"/>
    </source>
</evidence>
<dbReference type="Proteomes" id="UP000053433">
    <property type="component" value="Unassembled WGS sequence"/>
</dbReference>
<organism evidence="2 4">
    <name type="scientific">Ruthenibacterium lactatiformans</name>
    <dbReference type="NCBI Taxonomy" id="1550024"/>
    <lineage>
        <taxon>Bacteria</taxon>
        <taxon>Bacillati</taxon>
        <taxon>Bacillota</taxon>
        <taxon>Clostridia</taxon>
        <taxon>Eubacteriales</taxon>
        <taxon>Oscillospiraceae</taxon>
        <taxon>Ruthenibacterium</taxon>
    </lineage>
</organism>
<name>A0A0W7TLV5_9FIRM</name>
<feature type="transmembrane region" description="Helical" evidence="1">
    <location>
        <begin position="29"/>
        <end position="61"/>
    </location>
</feature>
<proteinExistence type="predicted"/>
<dbReference type="Proteomes" id="UP000472755">
    <property type="component" value="Unassembled WGS sequence"/>
</dbReference>
<evidence type="ECO:0000313" key="5">
    <source>
        <dbReference type="Proteomes" id="UP000472755"/>
    </source>
</evidence>
<comment type="caution">
    <text evidence="2">The sequence shown here is derived from an EMBL/GenBank/DDBJ whole genome shotgun (WGS) entry which is preliminary data.</text>
</comment>
<evidence type="ECO:0000256" key="1">
    <source>
        <dbReference type="SAM" id="Phobius"/>
    </source>
</evidence>
<keyword evidence="1" id="KW-1133">Transmembrane helix</keyword>
<reference evidence="2 4" key="1">
    <citation type="submission" date="2015-10" db="EMBL/GenBank/DDBJ databases">
        <title>A novel member of the family Ruminococcaceae isolated from human faeces.</title>
        <authorList>
            <person name="Shkoporov A.N."/>
            <person name="Chaplin A.V."/>
            <person name="Motuzova O.V."/>
            <person name="Kafarskaia L.I."/>
            <person name="Efimov B.A."/>
        </authorList>
    </citation>
    <scope>NUCLEOTIDE SEQUENCE [LARGE SCALE GENOMIC DNA]</scope>
    <source>
        <strain evidence="2 4">668</strain>
    </source>
</reference>
<dbReference type="EMBL" id="WMZU01000030">
    <property type="protein sequence ID" value="MTS28593.1"/>
    <property type="molecule type" value="Genomic_DNA"/>
</dbReference>
<sequence>MGGKRLRKYIYPQDLTARATMWLWQLNDLAAIGALCLAGVFCAAQLGTAAPLLCAAGYAFLTVRFEGQSIRDFLHSAGAYFFTPREFSWDGERETE</sequence>
<reference evidence="3 5" key="2">
    <citation type="journal article" date="2019" name="Nat. Med.">
        <title>A library of human gut bacterial isolates paired with longitudinal multiomics data enables mechanistic microbiome research.</title>
        <authorList>
            <person name="Poyet M."/>
            <person name="Groussin M."/>
            <person name="Gibbons S.M."/>
            <person name="Avila-Pacheco J."/>
            <person name="Jiang X."/>
            <person name="Kearney S.M."/>
            <person name="Perrotta A.R."/>
            <person name="Berdy B."/>
            <person name="Zhao S."/>
            <person name="Lieberman T.D."/>
            <person name="Swanson P.K."/>
            <person name="Smith M."/>
            <person name="Roesemann S."/>
            <person name="Alexander J.E."/>
            <person name="Rich S.A."/>
            <person name="Livny J."/>
            <person name="Vlamakis H."/>
            <person name="Clish C."/>
            <person name="Bullock K."/>
            <person name="Deik A."/>
            <person name="Scott J."/>
            <person name="Pierce K.A."/>
            <person name="Xavier R.J."/>
            <person name="Alm E.J."/>
        </authorList>
    </citation>
    <scope>NUCLEOTIDE SEQUENCE [LARGE SCALE GENOMIC DNA]</scope>
    <source>
        <strain evidence="3 5">BIOML-A4</strain>
    </source>
</reference>
<keyword evidence="1" id="KW-0812">Transmembrane</keyword>
<dbReference type="EMBL" id="LMUA01000040">
    <property type="protein sequence ID" value="KUE74826.1"/>
    <property type="molecule type" value="Genomic_DNA"/>
</dbReference>
<dbReference type="AlphaFoldDB" id="A0A0W7TLV5"/>
<keyword evidence="1" id="KW-0472">Membrane</keyword>
<evidence type="ECO:0000313" key="3">
    <source>
        <dbReference type="EMBL" id="MTS28593.1"/>
    </source>
</evidence>
<evidence type="ECO:0000313" key="4">
    <source>
        <dbReference type="Proteomes" id="UP000053433"/>
    </source>
</evidence>